<evidence type="ECO:0000313" key="1">
    <source>
        <dbReference type="Ensembl" id="ENSCINP00000035387.1"/>
    </source>
</evidence>
<keyword evidence="2" id="KW-1185">Reference proteome</keyword>
<proteinExistence type="predicted"/>
<dbReference type="Proteomes" id="UP000008144">
    <property type="component" value="Chromosome 4"/>
</dbReference>
<reference evidence="1" key="4">
    <citation type="submission" date="2025-09" db="UniProtKB">
        <authorList>
            <consortium name="Ensembl"/>
        </authorList>
    </citation>
    <scope>IDENTIFICATION</scope>
</reference>
<protein>
    <submittedName>
        <fullName evidence="1">Uncharacterized protein</fullName>
    </submittedName>
</protein>
<reference evidence="1" key="3">
    <citation type="submission" date="2025-08" db="UniProtKB">
        <authorList>
            <consortium name="Ensembl"/>
        </authorList>
    </citation>
    <scope>IDENTIFICATION</scope>
</reference>
<dbReference type="Ensembl" id="ENSCINT00000034707.1">
    <property type="protein sequence ID" value="ENSCINP00000035387.1"/>
    <property type="gene ID" value="ENSCING00000018023.1"/>
</dbReference>
<dbReference type="EMBL" id="EAAA01001846">
    <property type="status" value="NOT_ANNOTATED_CDS"/>
    <property type="molecule type" value="Genomic_DNA"/>
</dbReference>
<reference evidence="1" key="2">
    <citation type="journal article" date="2008" name="Genome Biol.">
        <title>Improved genome assembly and evidence-based global gene model set for the chordate Ciona intestinalis: new insight into intron and operon populations.</title>
        <authorList>
            <person name="Satou Y."/>
            <person name="Mineta K."/>
            <person name="Ogasawara M."/>
            <person name="Sasakura Y."/>
            <person name="Shoguchi E."/>
            <person name="Ueno K."/>
            <person name="Yamada L."/>
            <person name="Matsumoto J."/>
            <person name="Wasserscheid J."/>
            <person name="Dewar K."/>
            <person name="Wiley G.B."/>
            <person name="Macmil S.L."/>
            <person name="Roe B.A."/>
            <person name="Zeller R.W."/>
            <person name="Hastings K.E."/>
            <person name="Lemaire P."/>
            <person name="Lindquist E."/>
            <person name="Endo T."/>
            <person name="Hotta K."/>
            <person name="Inaba K."/>
        </authorList>
    </citation>
    <scope>NUCLEOTIDE SEQUENCE [LARGE SCALE GENOMIC DNA]</scope>
    <source>
        <strain evidence="1">wild type</strain>
    </source>
</reference>
<organism evidence="1 2">
    <name type="scientific">Ciona intestinalis</name>
    <name type="common">Transparent sea squirt</name>
    <name type="synonym">Ascidia intestinalis</name>
    <dbReference type="NCBI Taxonomy" id="7719"/>
    <lineage>
        <taxon>Eukaryota</taxon>
        <taxon>Metazoa</taxon>
        <taxon>Chordata</taxon>
        <taxon>Tunicata</taxon>
        <taxon>Ascidiacea</taxon>
        <taxon>Phlebobranchia</taxon>
        <taxon>Cionidae</taxon>
        <taxon>Ciona</taxon>
    </lineage>
</organism>
<evidence type="ECO:0000313" key="2">
    <source>
        <dbReference type="Proteomes" id="UP000008144"/>
    </source>
</evidence>
<sequence>KCTNIFRKLALNCWCSIFIFNNLVIQSLSHSYCLTRKVGIIMLIFSNCNTSWRVVISSEQRVNVIFFTMTT</sequence>
<dbReference type="HOGENOM" id="CLU_2746502_0_0_1"/>
<dbReference type="AlphaFoldDB" id="H2Y0F3"/>
<reference evidence="2" key="1">
    <citation type="journal article" date="2002" name="Science">
        <title>The draft genome of Ciona intestinalis: insights into chordate and vertebrate origins.</title>
        <authorList>
            <person name="Dehal P."/>
            <person name="Satou Y."/>
            <person name="Campbell R.K."/>
            <person name="Chapman J."/>
            <person name="Degnan B."/>
            <person name="De Tomaso A."/>
            <person name="Davidson B."/>
            <person name="Di Gregorio A."/>
            <person name="Gelpke M."/>
            <person name="Goodstein D.M."/>
            <person name="Harafuji N."/>
            <person name="Hastings K.E."/>
            <person name="Ho I."/>
            <person name="Hotta K."/>
            <person name="Huang W."/>
            <person name="Kawashima T."/>
            <person name="Lemaire P."/>
            <person name="Martinez D."/>
            <person name="Meinertzhagen I.A."/>
            <person name="Necula S."/>
            <person name="Nonaka M."/>
            <person name="Putnam N."/>
            <person name="Rash S."/>
            <person name="Saiga H."/>
            <person name="Satake M."/>
            <person name="Terry A."/>
            <person name="Yamada L."/>
            <person name="Wang H.G."/>
            <person name="Awazu S."/>
            <person name="Azumi K."/>
            <person name="Boore J."/>
            <person name="Branno M."/>
            <person name="Chin-Bow S."/>
            <person name="DeSantis R."/>
            <person name="Doyle S."/>
            <person name="Francino P."/>
            <person name="Keys D.N."/>
            <person name="Haga S."/>
            <person name="Hayashi H."/>
            <person name="Hino K."/>
            <person name="Imai K.S."/>
            <person name="Inaba K."/>
            <person name="Kano S."/>
            <person name="Kobayashi K."/>
            <person name="Kobayashi M."/>
            <person name="Lee B.I."/>
            <person name="Makabe K.W."/>
            <person name="Manohar C."/>
            <person name="Matassi G."/>
            <person name="Medina M."/>
            <person name="Mochizuki Y."/>
            <person name="Mount S."/>
            <person name="Morishita T."/>
            <person name="Miura S."/>
            <person name="Nakayama A."/>
            <person name="Nishizaka S."/>
            <person name="Nomoto H."/>
            <person name="Ohta F."/>
            <person name="Oishi K."/>
            <person name="Rigoutsos I."/>
            <person name="Sano M."/>
            <person name="Sasaki A."/>
            <person name="Sasakura Y."/>
            <person name="Shoguchi E."/>
            <person name="Shin-i T."/>
            <person name="Spagnuolo A."/>
            <person name="Stainier D."/>
            <person name="Suzuki M.M."/>
            <person name="Tassy O."/>
            <person name="Takatori N."/>
            <person name="Tokuoka M."/>
            <person name="Yagi K."/>
            <person name="Yoshizaki F."/>
            <person name="Wada S."/>
            <person name="Zhang C."/>
            <person name="Hyatt P.D."/>
            <person name="Larimer F."/>
            <person name="Detter C."/>
            <person name="Doggett N."/>
            <person name="Glavina T."/>
            <person name="Hawkins T."/>
            <person name="Richardson P."/>
            <person name="Lucas S."/>
            <person name="Kohara Y."/>
            <person name="Levine M."/>
            <person name="Satoh N."/>
            <person name="Rokhsar D.S."/>
        </authorList>
    </citation>
    <scope>NUCLEOTIDE SEQUENCE [LARGE SCALE GENOMIC DNA]</scope>
</reference>
<dbReference type="InParanoid" id="H2Y0F3"/>
<name>H2Y0F3_CIOIN</name>
<accession>H2Y0F3</accession>